<keyword evidence="2" id="KW-0479">Metal-binding</keyword>
<keyword evidence="4 6" id="KW-0862">Zinc</keyword>
<keyword evidence="7" id="KW-1133">Transmembrane helix</keyword>
<reference evidence="9 11" key="1">
    <citation type="submission" date="2020-01" db="EMBL/GenBank/DDBJ databases">
        <authorList>
            <consortium name="DOE Joint Genome Institute"/>
            <person name="Haridas S."/>
            <person name="Albert R."/>
            <person name="Binder M."/>
            <person name="Bloem J."/>
            <person name="Labutti K."/>
            <person name="Salamov A."/>
            <person name="Andreopoulos B."/>
            <person name="Baker S.E."/>
            <person name="Barry K."/>
            <person name="Bills G."/>
            <person name="Bluhm B.H."/>
            <person name="Cannon C."/>
            <person name="Castanera R."/>
            <person name="Culley D.E."/>
            <person name="Daum C."/>
            <person name="Ezra D."/>
            <person name="Gonzalez J.B."/>
            <person name="Henrissat B."/>
            <person name="Kuo A."/>
            <person name="Liang C."/>
            <person name="Lipzen A."/>
            <person name="Lutzoni F."/>
            <person name="Magnuson J."/>
            <person name="Mondo S."/>
            <person name="Nolan M."/>
            <person name="Ohm R."/>
            <person name="Pangilinan J."/>
            <person name="Park H.-J."/>
            <person name="Ramirez L."/>
            <person name="Alfaro M."/>
            <person name="Sun H."/>
            <person name="Tritt A."/>
            <person name="Yoshinaga Y."/>
            <person name="Zwiers L.-H."/>
            <person name="Turgeon B.G."/>
            <person name="Goodwin S.B."/>
            <person name="Spatafora J.W."/>
            <person name="Crous P.W."/>
            <person name="Grigoriev I.V."/>
        </authorList>
    </citation>
    <scope>NUCLEOTIDE SEQUENCE</scope>
    <source>
        <strain evidence="9 11">CBS 781.70</strain>
    </source>
</reference>
<dbReference type="GO" id="GO:0046872">
    <property type="term" value="F:metal ion binding"/>
    <property type="evidence" value="ECO:0007669"/>
    <property type="project" value="UniProtKB-KW"/>
</dbReference>
<keyword evidence="1 6" id="KW-0645">Protease</keyword>
<dbReference type="Proteomes" id="UP000504638">
    <property type="component" value="Unplaced"/>
</dbReference>
<dbReference type="InterPro" id="IPR001915">
    <property type="entry name" value="Peptidase_M48"/>
</dbReference>
<evidence type="ECO:0000256" key="1">
    <source>
        <dbReference type="ARBA" id="ARBA00022670"/>
    </source>
</evidence>
<dbReference type="GO" id="GO:0005743">
    <property type="term" value="C:mitochondrial inner membrane"/>
    <property type="evidence" value="ECO:0007669"/>
    <property type="project" value="TreeGrafter"/>
</dbReference>
<evidence type="ECO:0000256" key="6">
    <source>
        <dbReference type="RuleBase" id="RU003983"/>
    </source>
</evidence>
<dbReference type="InterPro" id="IPR051156">
    <property type="entry name" value="Mito/Outer_Membr_Metalloprot"/>
</dbReference>
<keyword evidence="3 6" id="KW-0378">Hydrolase</keyword>
<dbReference type="GeneID" id="54418350"/>
<evidence type="ECO:0000259" key="8">
    <source>
        <dbReference type="Pfam" id="PF01435"/>
    </source>
</evidence>
<evidence type="ECO:0000256" key="7">
    <source>
        <dbReference type="SAM" id="Phobius"/>
    </source>
</evidence>
<dbReference type="GO" id="GO:0006515">
    <property type="term" value="P:protein quality control for misfolded or incompletely synthesized proteins"/>
    <property type="evidence" value="ECO:0007669"/>
    <property type="project" value="TreeGrafter"/>
</dbReference>
<keyword evidence="5 6" id="KW-0482">Metalloprotease</keyword>
<reference evidence="11" key="2">
    <citation type="submission" date="2020-04" db="EMBL/GenBank/DDBJ databases">
        <authorList>
            <consortium name="NCBI Genome Project"/>
        </authorList>
    </citation>
    <scope>NUCLEOTIDE SEQUENCE</scope>
    <source>
        <strain evidence="11">CBS 781.70</strain>
    </source>
</reference>
<feature type="domain" description="Peptidase M48" evidence="8">
    <location>
        <begin position="169"/>
        <end position="344"/>
    </location>
</feature>
<gene>
    <name evidence="9 11" type="ORF">P152DRAFT_443650</name>
</gene>
<feature type="transmembrane region" description="Helical" evidence="7">
    <location>
        <begin position="105"/>
        <end position="124"/>
    </location>
</feature>
<dbReference type="OrthoDB" id="7464992at2759"/>
<dbReference type="Pfam" id="PF01435">
    <property type="entry name" value="Peptidase_M48"/>
    <property type="match status" value="1"/>
</dbReference>
<keyword evidence="7" id="KW-0812">Transmembrane</keyword>
<evidence type="ECO:0000313" key="10">
    <source>
        <dbReference type="Proteomes" id="UP000504638"/>
    </source>
</evidence>
<keyword evidence="7" id="KW-0472">Membrane</keyword>
<evidence type="ECO:0000313" key="9">
    <source>
        <dbReference type="EMBL" id="KAF1808574.1"/>
    </source>
</evidence>
<proteinExistence type="inferred from homology"/>
<dbReference type="GO" id="GO:0034982">
    <property type="term" value="P:mitochondrial protein processing"/>
    <property type="evidence" value="ECO:0007669"/>
    <property type="project" value="TreeGrafter"/>
</dbReference>
<dbReference type="Gene3D" id="3.30.2010.10">
    <property type="entry name" value="Metalloproteases ('zincins'), catalytic domain"/>
    <property type="match status" value="1"/>
</dbReference>
<name>A0A6G1FS11_9PEZI</name>
<keyword evidence="10" id="KW-1185">Reference proteome</keyword>
<reference evidence="11" key="3">
    <citation type="submission" date="2025-04" db="UniProtKB">
        <authorList>
            <consortium name="RefSeq"/>
        </authorList>
    </citation>
    <scope>IDENTIFICATION</scope>
    <source>
        <strain evidence="11">CBS 781.70</strain>
    </source>
</reference>
<organism evidence="9">
    <name type="scientific">Eremomyces bilateralis CBS 781.70</name>
    <dbReference type="NCBI Taxonomy" id="1392243"/>
    <lineage>
        <taxon>Eukaryota</taxon>
        <taxon>Fungi</taxon>
        <taxon>Dikarya</taxon>
        <taxon>Ascomycota</taxon>
        <taxon>Pezizomycotina</taxon>
        <taxon>Dothideomycetes</taxon>
        <taxon>Dothideomycetes incertae sedis</taxon>
        <taxon>Eremomycetales</taxon>
        <taxon>Eremomycetaceae</taxon>
        <taxon>Eremomyces</taxon>
    </lineage>
</organism>
<dbReference type="CDD" id="cd07331">
    <property type="entry name" value="M48C_Oma1_like"/>
    <property type="match status" value="1"/>
</dbReference>
<evidence type="ECO:0000256" key="5">
    <source>
        <dbReference type="ARBA" id="ARBA00023049"/>
    </source>
</evidence>
<evidence type="ECO:0000256" key="2">
    <source>
        <dbReference type="ARBA" id="ARBA00022723"/>
    </source>
</evidence>
<dbReference type="PANTHER" id="PTHR22726">
    <property type="entry name" value="METALLOENDOPEPTIDASE OMA1"/>
    <property type="match status" value="1"/>
</dbReference>
<dbReference type="GO" id="GO:0004222">
    <property type="term" value="F:metalloendopeptidase activity"/>
    <property type="evidence" value="ECO:0007669"/>
    <property type="project" value="InterPro"/>
</dbReference>
<dbReference type="PANTHER" id="PTHR22726:SF1">
    <property type="entry name" value="METALLOENDOPEPTIDASE OMA1, MITOCHONDRIAL"/>
    <property type="match status" value="1"/>
</dbReference>
<evidence type="ECO:0000313" key="11">
    <source>
        <dbReference type="RefSeq" id="XP_033530205.1"/>
    </source>
</evidence>
<protein>
    <recommendedName>
        <fullName evidence="8">Peptidase M48 domain-containing protein</fullName>
    </recommendedName>
</protein>
<evidence type="ECO:0000256" key="4">
    <source>
        <dbReference type="ARBA" id="ARBA00022833"/>
    </source>
</evidence>
<comment type="similarity">
    <text evidence="6">Belongs to the peptidase M48 family.</text>
</comment>
<feature type="transmembrane region" description="Helical" evidence="7">
    <location>
        <begin position="249"/>
        <end position="270"/>
    </location>
</feature>
<dbReference type="RefSeq" id="XP_033530205.1">
    <property type="nucleotide sequence ID" value="XM_033677780.1"/>
</dbReference>
<comment type="cofactor">
    <cofactor evidence="6">
        <name>Zn(2+)</name>
        <dbReference type="ChEBI" id="CHEBI:29105"/>
    </cofactor>
    <text evidence="6">Binds 1 zinc ion per subunit.</text>
</comment>
<dbReference type="EMBL" id="ML975182">
    <property type="protein sequence ID" value="KAF1808574.1"/>
    <property type="molecule type" value="Genomic_DNA"/>
</dbReference>
<dbReference type="AlphaFoldDB" id="A0A6G1FS11"/>
<evidence type="ECO:0000256" key="3">
    <source>
        <dbReference type="ARBA" id="ARBA00022801"/>
    </source>
</evidence>
<sequence>MRSAWSFLRITRNFTSRARCSRPSSPRTPCHPRVAAHSLLSSPPTALPLRRTTPRIQSTIHQLSHSFYTSRPTSSRPTYRRFNGRQTRHAPLVALFVRWGQHPHFYRHIFLLAGGLGVFYVSNLETVPVTGRRRFNLVGPELEARFAEQMYEEVMGEFRGHILSEWDPRARMVQRVMDRLIPMSGLEGQKWEVKVIAAEEPNAFVIPGGKVFVFTGLLPICGNDDSLAAVLGHEIAHNVARHSAERMSLLFPLLGINFILSAILGLPPFLGNAAINLGFGLPRSRAQESEADYIGLMIMAQACYDPAMVPSLWTRMSQLNKGSPPELLSTHPANETRFKKIHQWLPEAQDKRAMSNCYERSDQIREFMNKFRYPVW</sequence>
<accession>A0A6G1FS11</accession>